<name>A0ABN2T5H2_9MICO</name>
<sequence>MMVDMRRADGCWEVAIDKRPVGTFMRMTDAVAFIERTIARHHGDSRTTRSRNRRAA</sequence>
<keyword evidence="2" id="KW-1185">Reference proteome</keyword>
<dbReference type="RefSeq" id="WP_344306396.1">
    <property type="nucleotide sequence ID" value="NZ_BAAANO010000004.1"/>
</dbReference>
<evidence type="ECO:0008006" key="3">
    <source>
        <dbReference type="Google" id="ProtNLM"/>
    </source>
</evidence>
<dbReference type="EMBL" id="BAAANO010000004">
    <property type="protein sequence ID" value="GAA1999236.1"/>
    <property type="molecule type" value="Genomic_DNA"/>
</dbReference>
<evidence type="ECO:0000313" key="1">
    <source>
        <dbReference type="EMBL" id="GAA1999236.1"/>
    </source>
</evidence>
<dbReference type="Proteomes" id="UP001500755">
    <property type="component" value="Unassembled WGS sequence"/>
</dbReference>
<accession>A0ABN2T5H2</accession>
<reference evidence="1 2" key="1">
    <citation type="journal article" date="2019" name="Int. J. Syst. Evol. Microbiol.">
        <title>The Global Catalogue of Microorganisms (GCM) 10K type strain sequencing project: providing services to taxonomists for standard genome sequencing and annotation.</title>
        <authorList>
            <consortium name="The Broad Institute Genomics Platform"/>
            <consortium name="The Broad Institute Genome Sequencing Center for Infectious Disease"/>
            <person name="Wu L."/>
            <person name="Ma J."/>
        </authorList>
    </citation>
    <scope>NUCLEOTIDE SEQUENCE [LARGE SCALE GENOMIC DNA]</scope>
    <source>
        <strain evidence="1 2">JCM 14546</strain>
    </source>
</reference>
<evidence type="ECO:0000313" key="2">
    <source>
        <dbReference type="Proteomes" id="UP001500755"/>
    </source>
</evidence>
<proteinExistence type="predicted"/>
<protein>
    <recommendedName>
        <fullName evidence="3">DUF2188 domain-containing protein</fullName>
    </recommendedName>
</protein>
<organism evidence="1 2">
    <name type="scientific">Brevibacterium samyangense</name>
    <dbReference type="NCBI Taxonomy" id="366888"/>
    <lineage>
        <taxon>Bacteria</taxon>
        <taxon>Bacillati</taxon>
        <taxon>Actinomycetota</taxon>
        <taxon>Actinomycetes</taxon>
        <taxon>Micrococcales</taxon>
        <taxon>Brevibacteriaceae</taxon>
        <taxon>Brevibacterium</taxon>
    </lineage>
</organism>
<gene>
    <name evidence="1" type="ORF">GCM10009755_03370</name>
</gene>
<comment type="caution">
    <text evidence="1">The sequence shown here is derived from an EMBL/GenBank/DDBJ whole genome shotgun (WGS) entry which is preliminary data.</text>
</comment>